<reference evidence="1" key="1">
    <citation type="submission" date="2013-04" db="EMBL/GenBank/DDBJ databases">
        <title>The genome sequencing project of 58 acetic acid bacteria.</title>
        <authorList>
            <person name="Okamoto-Kainuma A."/>
            <person name="Ishikawa M."/>
            <person name="Umino S."/>
            <person name="Koizumi Y."/>
            <person name="Shiwa Y."/>
            <person name="Yoshikawa H."/>
            <person name="Matsutani M."/>
            <person name="Matsushita K."/>
        </authorList>
    </citation>
    <scope>NUCLEOTIDE SEQUENCE</scope>
    <source>
        <strain evidence="1">NRIC 0228</strain>
    </source>
</reference>
<proteinExistence type="predicted"/>
<sequence>MSERVLLDNDVILKSCAYRCHGELVALTTIDDVAPSLLSIARFTLRSRLSRNCHLTDPEAAVDALEELLAHVQLLEPTADEIEMAAELEELATNKALEFDMGESQLVAILLKRGCPLLITGDKRAIIAMAEIGLVDAEGKLACVEQLFAYILDTIPHMDVRRRICAEATADKALTACFACATSIVTAKDIVAGLDSYTNDLRRRSGAMLVTGLRAKIP</sequence>
<dbReference type="Proteomes" id="UP001061070">
    <property type="component" value="Unassembled WGS sequence"/>
</dbReference>
<organism evidence="1 2">
    <name type="scientific">Gluconobacter frateurii NRIC 0228</name>
    <dbReference type="NCBI Taxonomy" id="1307946"/>
    <lineage>
        <taxon>Bacteria</taxon>
        <taxon>Pseudomonadati</taxon>
        <taxon>Pseudomonadota</taxon>
        <taxon>Alphaproteobacteria</taxon>
        <taxon>Acetobacterales</taxon>
        <taxon>Acetobacteraceae</taxon>
        <taxon>Gluconobacter</taxon>
    </lineage>
</organism>
<gene>
    <name evidence="1" type="ORF">AA0228_1834</name>
</gene>
<keyword evidence="2" id="KW-1185">Reference proteome</keyword>
<evidence type="ECO:0000313" key="1">
    <source>
        <dbReference type="EMBL" id="GBR12838.1"/>
    </source>
</evidence>
<accession>A0ABQ0QC85</accession>
<protein>
    <recommendedName>
        <fullName evidence="3">PIN domain-containing protein</fullName>
    </recommendedName>
</protein>
<name>A0ABQ0QC85_9PROT</name>
<evidence type="ECO:0008006" key="3">
    <source>
        <dbReference type="Google" id="ProtNLM"/>
    </source>
</evidence>
<comment type="caution">
    <text evidence="1">The sequence shown here is derived from an EMBL/GenBank/DDBJ whole genome shotgun (WGS) entry which is preliminary data.</text>
</comment>
<evidence type="ECO:0000313" key="2">
    <source>
        <dbReference type="Proteomes" id="UP001061070"/>
    </source>
</evidence>
<dbReference type="EMBL" id="BAQW01000008">
    <property type="protein sequence ID" value="GBR12838.1"/>
    <property type="molecule type" value="Genomic_DNA"/>
</dbReference>